<dbReference type="Proteomes" id="UP000257200">
    <property type="component" value="Unplaced"/>
</dbReference>
<dbReference type="InParanoid" id="A0A3Q1FCQ1"/>
<dbReference type="Ensembl" id="ENSAPOT00000033323.1">
    <property type="protein sequence ID" value="ENSAPOP00000015646.1"/>
    <property type="gene ID" value="ENSAPOG00000018669.1"/>
</dbReference>
<protein>
    <submittedName>
        <fullName evidence="1">Uncharacterized protein</fullName>
    </submittedName>
</protein>
<accession>A0A3Q1FCQ1</accession>
<evidence type="ECO:0000313" key="2">
    <source>
        <dbReference type="Proteomes" id="UP000257200"/>
    </source>
</evidence>
<name>A0A3Q1FCQ1_9TELE</name>
<proteinExistence type="predicted"/>
<reference evidence="1" key="1">
    <citation type="submission" date="2025-08" db="UniProtKB">
        <authorList>
            <consortium name="Ensembl"/>
        </authorList>
    </citation>
    <scope>IDENTIFICATION</scope>
</reference>
<keyword evidence="2" id="KW-1185">Reference proteome</keyword>
<sequence>MMSDLLTVHRLLLSVQRLLQHQLRELVPVALCLHVKVKIVIIRYGICAERVCANVRVEGVLHRETRPGNRALRYFHGNVRLRKAGWIVVDIHHLNFHAKELQWARDGLLTDFFPVNFLLHHERTVLQVHLQIRCPRKFGNVQPQILRNIPNHRARLLLLWHGVVYLICEVMDRKGLVLHYVIAL</sequence>
<dbReference type="GeneTree" id="ENSGT00960000186715"/>
<dbReference type="AlphaFoldDB" id="A0A3Q1FCQ1"/>
<evidence type="ECO:0000313" key="1">
    <source>
        <dbReference type="Ensembl" id="ENSAPOP00000015646.1"/>
    </source>
</evidence>
<organism evidence="1 2">
    <name type="scientific">Acanthochromis polyacanthus</name>
    <name type="common">spiny chromis</name>
    <dbReference type="NCBI Taxonomy" id="80966"/>
    <lineage>
        <taxon>Eukaryota</taxon>
        <taxon>Metazoa</taxon>
        <taxon>Chordata</taxon>
        <taxon>Craniata</taxon>
        <taxon>Vertebrata</taxon>
        <taxon>Euteleostomi</taxon>
        <taxon>Actinopterygii</taxon>
        <taxon>Neopterygii</taxon>
        <taxon>Teleostei</taxon>
        <taxon>Neoteleostei</taxon>
        <taxon>Acanthomorphata</taxon>
        <taxon>Ovalentaria</taxon>
        <taxon>Pomacentridae</taxon>
        <taxon>Acanthochromis</taxon>
    </lineage>
</organism>
<reference evidence="1" key="2">
    <citation type="submission" date="2025-09" db="UniProtKB">
        <authorList>
            <consortium name="Ensembl"/>
        </authorList>
    </citation>
    <scope>IDENTIFICATION</scope>
</reference>